<dbReference type="NCBIfam" id="TIGR01167">
    <property type="entry name" value="LPXTG_anchor"/>
    <property type="match status" value="1"/>
</dbReference>
<dbReference type="KEGG" id="lcy:LC20004_07685"/>
<evidence type="ECO:0008006" key="5">
    <source>
        <dbReference type="Google" id="ProtNLM"/>
    </source>
</evidence>
<keyword evidence="4" id="KW-1185">Reference proteome</keyword>
<feature type="signal peptide" evidence="2">
    <location>
        <begin position="1"/>
        <end position="25"/>
    </location>
</feature>
<dbReference type="Proteomes" id="UP000223559">
    <property type="component" value="Chromosome"/>
</dbReference>
<feature type="transmembrane region" description="Helical" evidence="1">
    <location>
        <begin position="81"/>
        <end position="99"/>
    </location>
</feature>
<evidence type="ECO:0000256" key="2">
    <source>
        <dbReference type="SAM" id="SignalP"/>
    </source>
</evidence>
<dbReference type="RefSeq" id="WP_010009974.1">
    <property type="nucleotide sequence ID" value="NZ_AEOS01000217.1"/>
</dbReference>
<protein>
    <recommendedName>
        <fullName evidence="5">LPXTG cell wall anchor domain-containing protein</fullName>
    </recommendedName>
</protein>
<keyword evidence="1" id="KW-0472">Membrane</keyword>
<evidence type="ECO:0000313" key="4">
    <source>
        <dbReference type="Proteomes" id="UP000223559"/>
    </source>
</evidence>
<reference evidence="3 4" key="1">
    <citation type="submission" date="2016-10" db="EMBL/GenBank/DDBJ databases">
        <title>The whole genome sequencing and assembly of L. cotyniformis subsp. torquens DSM 20004 strain.</title>
        <authorList>
            <person name="Park M.-K."/>
            <person name="Lee Y.-J."/>
            <person name="Yi H."/>
            <person name="Bahn Y.-S."/>
            <person name="Kim J.F."/>
            <person name="Lee D.-W."/>
        </authorList>
    </citation>
    <scope>NUCLEOTIDE SEQUENCE [LARGE SCALE GENOMIC DNA]</scope>
    <source>
        <strain evidence="3 4">DSM 20004</strain>
    </source>
</reference>
<proteinExistence type="predicted"/>
<dbReference type="AlphaFoldDB" id="A0A2D1KNU4"/>
<evidence type="ECO:0000313" key="3">
    <source>
        <dbReference type="EMBL" id="ATO43798.1"/>
    </source>
</evidence>
<evidence type="ECO:0000256" key="1">
    <source>
        <dbReference type="SAM" id="Phobius"/>
    </source>
</evidence>
<feature type="chain" id="PRO_5013675800" description="LPXTG cell wall anchor domain-containing protein" evidence="2">
    <location>
        <begin position="26"/>
        <end position="106"/>
    </location>
</feature>
<accession>A0A2D1KNU4</accession>
<dbReference type="EMBL" id="CP017697">
    <property type="protein sequence ID" value="ATO43798.1"/>
    <property type="molecule type" value="Genomic_DNA"/>
</dbReference>
<keyword evidence="1" id="KW-1133">Transmembrane helix</keyword>
<sequence>MKFPKLVLSLMLLTTLLGFSTISQAATTTSHAQTGFVANNTVTAPTTTKPQVPNQIANQHVDQSNQSQQSVLPQTSERSSWDFSILGMIILVSLASFHLRTKLKTV</sequence>
<name>A0A2D1KNU4_9LACO</name>
<dbReference type="GeneID" id="65917100"/>
<gene>
    <name evidence="3" type="ORF">LC20004_07685</name>
</gene>
<keyword evidence="1" id="KW-0812">Transmembrane</keyword>
<organism evidence="3 4">
    <name type="scientific">Loigolactobacillus coryniformis subsp. torquens DSM 20004 = KCTC 3535</name>
    <dbReference type="NCBI Taxonomy" id="1423822"/>
    <lineage>
        <taxon>Bacteria</taxon>
        <taxon>Bacillati</taxon>
        <taxon>Bacillota</taxon>
        <taxon>Bacilli</taxon>
        <taxon>Lactobacillales</taxon>
        <taxon>Lactobacillaceae</taxon>
        <taxon>Loigolactobacillus</taxon>
    </lineage>
</organism>
<keyword evidence="2" id="KW-0732">Signal</keyword>